<evidence type="ECO:0000256" key="5">
    <source>
        <dbReference type="ARBA" id="ARBA00023136"/>
    </source>
</evidence>
<evidence type="ECO:0000256" key="1">
    <source>
        <dbReference type="ARBA" id="ARBA00004651"/>
    </source>
</evidence>
<protein>
    <recommendedName>
        <fullName evidence="9">Polysaccharide biosynthesis protein</fullName>
    </recommendedName>
</protein>
<accession>A0A369LC60</accession>
<dbReference type="PANTHER" id="PTHR30250">
    <property type="entry name" value="PST FAMILY PREDICTED COLANIC ACID TRANSPORTER"/>
    <property type="match status" value="1"/>
</dbReference>
<feature type="transmembrane region" description="Helical" evidence="6">
    <location>
        <begin position="378"/>
        <end position="395"/>
    </location>
</feature>
<dbReference type="InterPro" id="IPR050833">
    <property type="entry name" value="Poly_Biosynth_Transport"/>
</dbReference>
<evidence type="ECO:0000256" key="2">
    <source>
        <dbReference type="ARBA" id="ARBA00022475"/>
    </source>
</evidence>
<feature type="transmembrane region" description="Helical" evidence="6">
    <location>
        <begin position="440"/>
        <end position="462"/>
    </location>
</feature>
<gene>
    <name evidence="7" type="ORF">C1881_07660</name>
</gene>
<feature type="transmembrane region" description="Helical" evidence="6">
    <location>
        <begin position="468"/>
        <end position="489"/>
    </location>
</feature>
<feature type="transmembrane region" description="Helical" evidence="6">
    <location>
        <begin position="92"/>
        <end position="111"/>
    </location>
</feature>
<evidence type="ECO:0008006" key="9">
    <source>
        <dbReference type="Google" id="ProtNLM"/>
    </source>
</evidence>
<reference evidence="7 8" key="1">
    <citation type="journal article" date="2018" name="Elife">
        <title>Discovery and characterization of a prevalent human gut bacterial enzyme sufficient for the inactivation of a family of plant toxins.</title>
        <authorList>
            <person name="Koppel N."/>
            <person name="Bisanz J.E."/>
            <person name="Pandelia M.E."/>
            <person name="Turnbaugh P.J."/>
            <person name="Balskus E.P."/>
        </authorList>
    </citation>
    <scope>NUCLEOTIDE SEQUENCE [LARGE SCALE GENOMIC DNA]</scope>
    <source>
        <strain evidence="7 8">OB21 GAM31</strain>
    </source>
</reference>
<keyword evidence="3 6" id="KW-0812">Transmembrane</keyword>
<dbReference type="EMBL" id="PPTO01000012">
    <property type="protein sequence ID" value="RDB57223.1"/>
    <property type="molecule type" value="Genomic_DNA"/>
</dbReference>
<dbReference type="RefSeq" id="WP_114615940.1">
    <property type="nucleotide sequence ID" value="NZ_PPTO01000012.1"/>
</dbReference>
<organism evidence="7 8">
    <name type="scientific">Slackia isoflavoniconvertens</name>
    <dbReference type="NCBI Taxonomy" id="572010"/>
    <lineage>
        <taxon>Bacteria</taxon>
        <taxon>Bacillati</taxon>
        <taxon>Actinomycetota</taxon>
        <taxon>Coriobacteriia</taxon>
        <taxon>Eggerthellales</taxon>
        <taxon>Eggerthellaceae</taxon>
        <taxon>Slackia</taxon>
    </lineage>
</organism>
<feature type="transmembrane region" description="Helical" evidence="6">
    <location>
        <begin position="53"/>
        <end position="71"/>
    </location>
</feature>
<evidence type="ECO:0000256" key="3">
    <source>
        <dbReference type="ARBA" id="ARBA00022692"/>
    </source>
</evidence>
<dbReference type="Pfam" id="PF01943">
    <property type="entry name" value="Polysacc_synt"/>
    <property type="match status" value="1"/>
</dbReference>
<evidence type="ECO:0000313" key="7">
    <source>
        <dbReference type="EMBL" id="RDB57223.1"/>
    </source>
</evidence>
<keyword evidence="2" id="KW-1003">Cell membrane</keyword>
<feature type="transmembrane region" description="Helical" evidence="6">
    <location>
        <begin position="310"/>
        <end position="335"/>
    </location>
</feature>
<name>A0A369LC60_9ACTN</name>
<evidence type="ECO:0000313" key="8">
    <source>
        <dbReference type="Proteomes" id="UP000253975"/>
    </source>
</evidence>
<comment type="subcellular location">
    <subcellularLocation>
        <location evidence="1">Cell membrane</location>
        <topology evidence="1">Multi-pass membrane protein</topology>
    </subcellularLocation>
</comment>
<feature type="transmembrane region" description="Helical" evidence="6">
    <location>
        <begin position="155"/>
        <end position="177"/>
    </location>
</feature>
<keyword evidence="4 6" id="KW-1133">Transmembrane helix</keyword>
<feature type="transmembrane region" description="Helical" evidence="6">
    <location>
        <begin position="12"/>
        <end position="33"/>
    </location>
</feature>
<dbReference type="AlphaFoldDB" id="A0A369LC60"/>
<proteinExistence type="predicted"/>
<keyword evidence="5 6" id="KW-0472">Membrane</keyword>
<evidence type="ECO:0000256" key="4">
    <source>
        <dbReference type="ARBA" id="ARBA00022989"/>
    </source>
</evidence>
<evidence type="ECO:0000256" key="6">
    <source>
        <dbReference type="SAM" id="Phobius"/>
    </source>
</evidence>
<sequence length="517" mass="57682">MASRLENSARNVLVALCGQAFSIILAFVTRGIFARQLSLEYMGLENLFSNVLTILSLADLGVASAIIFALYRPLAEENHEQVRAIMRLFRNVYVIIGLVIIAAGLVLTPYIDVLIKDTPDIPYLKLYFFMFVANTGISYFFSYKGCLIAADQKKYIVSLNQYAFQIVMCIAQIAVLFVTHNYFLFLCCMVGSTLLQNISISIIANRMYPYILKGKGKPKVDPETIDQIKKNTFAMVLHRVAGVANTPASSLILSSFVGIHAIALYGNYMLVVNSMTRVVDQIFDAVVAPLGNLGVTESGERQYQVFKTCFFVNAFIAAFISIPMLCLFNPVITQIWLGPDYAFPEIVVVLIVLLFYLKEMRCAALSFTSAYGLYWYTRWKAVVETVVMLSLSLLLVLKFEVAGVVFAGIISTTCVSSIYEGYMLFKHGFKKSSKPYFARFYLYVGFTAILALVAWFGCAAVPDSLGMAGILVKLVVSVAVPVLGFWAVFRKTQEFAELKSMMMRIFAKLPVLKRFAK</sequence>
<feature type="transmembrane region" description="Helical" evidence="6">
    <location>
        <begin position="123"/>
        <end position="143"/>
    </location>
</feature>
<dbReference type="PANTHER" id="PTHR30250:SF26">
    <property type="entry name" value="PSMA PROTEIN"/>
    <property type="match status" value="1"/>
</dbReference>
<feature type="transmembrane region" description="Helical" evidence="6">
    <location>
        <begin position="341"/>
        <end position="357"/>
    </location>
</feature>
<feature type="transmembrane region" description="Helical" evidence="6">
    <location>
        <begin position="401"/>
        <end position="419"/>
    </location>
</feature>
<dbReference type="InterPro" id="IPR002797">
    <property type="entry name" value="Polysacc_synth"/>
</dbReference>
<dbReference type="GO" id="GO:0005886">
    <property type="term" value="C:plasma membrane"/>
    <property type="evidence" value="ECO:0007669"/>
    <property type="project" value="UniProtKB-SubCell"/>
</dbReference>
<feature type="transmembrane region" description="Helical" evidence="6">
    <location>
        <begin position="183"/>
        <end position="204"/>
    </location>
</feature>
<comment type="caution">
    <text evidence="7">The sequence shown here is derived from an EMBL/GenBank/DDBJ whole genome shotgun (WGS) entry which is preliminary data.</text>
</comment>
<dbReference type="Proteomes" id="UP000253975">
    <property type="component" value="Unassembled WGS sequence"/>
</dbReference>